<evidence type="ECO:0000256" key="1">
    <source>
        <dbReference type="SAM" id="MobiDB-lite"/>
    </source>
</evidence>
<comment type="caution">
    <text evidence="2">The sequence shown here is derived from an EMBL/GenBank/DDBJ whole genome shotgun (WGS) entry which is preliminary data.</text>
</comment>
<feature type="compositionally biased region" description="Basic and acidic residues" evidence="1">
    <location>
        <begin position="69"/>
        <end position="80"/>
    </location>
</feature>
<name>A0AAV4W3E2_9ARAC</name>
<proteinExistence type="predicted"/>
<dbReference type="Proteomes" id="UP001054837">
    <property type="component" value="Unassembled WGS sequence"/>
</dbReference>
<dbReference type="AlphaFoldDB" id="A0AAV4W3E2"/>
<keyword evidence="3" id="KW-1185">Reference proteome</keyword>
<feature type="region of interest" description="Disordered" evidence="1">
    <location>
        <begin position="66"/>
        <end position="88"/>
    </location>
</feature>
<gene>
    <name evidence="2" type="ORF">CDAR_104821</name>
</gene>
<reference evidence="2 3" key="1">
    <citation type="submission" date="2021-06" db="EMBL/GenBank/DDBJ databases">
        <title>Caerostris darwini draft genome.</title>
        <authorList>
            <person name="Kono N."/>
            <person name="Arakawa K."/>
        </authorList>
    </citation>
    <scope>NUCLEOTIDE SEQUENCE [LARGE SCALE GENOMIC DNA]</scope>
</reference>
<dbReference type="EMBL" id="BPLQ01014061">
    <property type="protein sequence ID" value="GIY76913.1"/>
    <property type="molecule type" value="Genomic_DNA"/>
</dbReference>
<evidence type="ECO:0000313" key="3">
    <source>
        <dbReference type="Proteomes" id="UP001054837"/>
    </source>
</evidence>
<protein>
    <submittedName>
        <fullName evidence="2">Uncharacterized protein</fullName>
    </submittedName>
</protein>
<organism evidence="2 3">
    <name type="scientific">Caerostris darwini</name>
    <dbReference type="NCBI Taxonomy" id="1538125"/>
    <lineage>
        <taxon>Eukaryota</taxon>
        <taxon>Metazoa</taxon>
        <taxon>Ecdysozoa</taxon>
        <taxon>Arthropoda</taxon>
        <taxon>Chelicerata</taxon>
        <taxon>Arachnida</taxon>
        <taxon>Araneae</taxon>
        <taxon>Araneomorphae</taxon>
        <taxon>Entelegynae</taxon>
        <taxon>Araneoidea</taxon>
        <taxon>Araneidae</taxon>
        <taxon>Caerostris</taxon>
    </lineage>
</organism>
<evidence type="ECO:0000313" key="2">
    <source>
        <dbReference type="EMBL" id="GIY76913.1"/>
    </source>
</evidence>
<sequence>MVGRRRIVRNSLQDEINNKTPNPHCCRNKQKTNKEREKALPPSVQTSREIVVIPLSGGIIFKMKSTPRRPREMGAKKETENITNSSSAHHTRKLFVARNDAVSFHIFYFRLKEREA</sequence>
<feature type="region of interest" description="Disordered" evidence="1">
    <location>
        <begin position="1"/>
        <end position="43"/>
    </location>
</feature>
<accession>A0AAV4W3E2</accession>
<feature type="compositionally biased region" description="Polar residues" evidence="1">
    <location>
        <begin position="10"/>
        <end position="21"/>
    </location>
</feature>